<name>A0A5B7FV94_PORTR</name>
<proteinExistence type="predicted"/>
<reference evidence="1 2" key="1">
    <citation type="submission" date="2019-05" db="EMBL/GenBank/DDBJ databases">
        <title>Another draft genome of Portunus trituberculatus and its Hox gene families provides insights of decapod evolution.</title>
        <authorList>
            <person name="Jeong J.-H."/>
            <person name="Song I."/>
            <person name="Kim S."/>
            <person name="Choi T."/>
            <person name="Kim D."/>
            <person name="Ryu S."/>
            <person name="Kim W."/>
        </authorList>
    </citation>
    <scope>NUCLEOTIDE SEQUENCE [LARGE SCALE GENOMIC DNA]</scope>
    <source>
        <tissue evidence="1">Muscle</tissue>
    </source>
</reference>
<sequence>MRAWLQLRETPLLGCICPDDKDKKCSRLYSLVNKNPCVGERYPGRVAAMSRVAAALELPLSKVMPLPTAAATHIIISSSQAEPLFPLSTIHHYLQHLPVTSTCLLHYHLRVTFACQNSTLFFPS</sequence>
<comment type="caution">
    <text evidence="1">The sequence shown here is derived from an EMBL/GenBank/DDBJ whole genome shotgun (WGS) entry which is preliminary data.</text>
</comment>
<gene>
    <name evidence="1" type="ORF">E2C01_045553</name>
</gene>
<protein>
    <submittedName>
        <fullName evidence="1">Uncharacterized protein</fullName>
    </submittedName>
</protein>
<evidence type="ECO:0000313" key="1">
    <source>
        <dbReference type="EMBL" id="MPC51700.1"/>
    </source>
</evidence>
<dbReference type="OrthoDB" id="6374728at2759"/>
<organism evidence="1 2">
    <name type="scientific">Portunus trituberculatus</name>
    <name type="common">Swimming crab</name>
    <name type="synonym">Neptunus trituberculatus</name>
    <dbReference type="NCBI Taxonomy" id="210409"/>
    <lineage>
        <taxon>Eukaryota</taxon>
        <taxon>Metazoa</taxon>
        <taxon>Ecdysozoa</taxon>
        <taxon>Arthropoda</taxon>
        <taxon>Crustacea</taxon>
        <taxon>Multicrustacea</taxon>
        <taxon>Malacostraca</taxon>
        <taxon>Eumalacostraca</taxon>
        <taxon>Eucarida</taxon>
        <taxon>Decapoda</taxon>
        <taxon>Pleocyemata</taxon>
        <taxon>Brachyura</taxon>
        <taxon>Eubrachyura</taxon>
        <taxon>Portunoidea</taxon>
        <taxon>Portunidae</taxon>
        <taxon>Portuninae</taxon>
        <taxon>Portunus</taxon>
    </lineage>
</organism>
<dbReference type="EMBL" id="VSRR010010355">
    <property type="protein sequence ID" value="MPC51700.1"/>
    <property type="molecule type" value="Genomic_DNA"/>
</dbReference>
<accession>A0A5B7FV94</accession>
<keyword evidence="2" id="KW-1185">Reference proteome</keyword>
<dbReference type="AlphaFoldDB" id="A0A5B7FV94"/>
<evidence type="ECO:0000313" key="2">
    <source>
        <dbReference type="Proteomes" id="UP000324222"/>
    </source>
</evidence>
<dbReference type="Proteomes" id="UP000324222">
    <property type="component" value="Unassembled WGS sequence"/>
</dbReference>